<dbReference type="EMBL" id="MCFA01000044">
    <property type="protein sequence ID" value="ORY13151.1"/>
    <property type="molecule type" value="Genomic_DNA"/>
</dbReference>
<proteinExistence type="predicted"/>
<evidence type="ECO:0000256" key="3">
    <source>
        <dbReference type="ARBA" id="ARBA00022737"/>
    </source>
</evidence>
<dbReference type="PROSITE" id="PS51873">
    <property type="entry name" value="TRIAD"/>
    <property type="match status" value="1"/>
</dbReference>
<protein>
    <recommendedName>
        <fullName evidence="7">RING-type domain-containing protein</fullName>
    </recommendedName>
</protein>
<keyword evidence="3" id="KW-0677">Repeat</keyword>
<dbReference type="GO" id="GO:0016567">
    <property type="term" value="P:protein ubiquitination"/>
    <property type="evidence" value="ECO:0007669"/>
    <property type="project" value="InterPro"/>
</dbReference>
<feature type="domain" description="RING-type" evidence="7">
    <location>
        <begin position="136"/>
        <end position="357"/>
    </location>
</feature>
<keyword evidence="1" id="KW-0808">Transferase</keyword>
<dbReference type="InterPro" id="IPR013083">
    <property type="entry name" value="Znf_RING/FYVE/PHD"/>
</dbReference>
<evidence type="ECO:0000256" key="1">
    <source>
        <dbReference type="ARBA" id="ARBA00022679"/>
    </source>
</evidence>
<sequence length="398" mass="45486">MDDTDDMETWKLCWEVSRLFQIQRPTGKDAPSFADNFCIGCRTKTEPWSSKYRSEFVQVAAQCTTEGHLKTLKDSDADVCMRCNQDFVMKVVKREQGCPEEGCRRVLTVDESTVVKRLEGKGLLAAKFLSLISRYEAFECLLHMDTAPLSLAPKFSAQENCNHEPNICSKGLKEVMKDAVYDGRLLDVRCPDTDCRALYSNKDIRIAMSKETFVEYNRKLGLRELQKDPNFRWCQEKGCGNGQVTQQRSGQLEWQCVLCKAWNCFGCFPTTCERHKKGNAQEAVNKKKIEETTKKCPSRGCARPIEYRGGCAHMTCRESVGNGCGTEFCWNCKLIWKRISGRGKLIAIHLESCRFRKPWSTPAARPALDNTEYAVGWDEDPGYDTSLDKELWLPDYQR</sequence>
<evidence type="ECO:0000259" key="7">
    <source>
        <dbReference type="PROSITE" id="PS51873"/>
    </source>
</evidence>
<dbReference type="SUPFAM" id="SSF57850">
    <property type="entry name" value="RING/U-box"/>
    <property type="match status" value="2"/>
</dbReference>
<evidence type="ECO:0000256" key="2">
    <source>
        <dbReference type="ARBA" id="ARBA00022723"/>
    </source>
</evidence>
<dbReference type="OrthoDB" id="1431934at2759"/>
<keyword evidence="9" id="KW-1185">Reference proteome</keyword>
<accession>A0A1Y1ZSB4</accession>
<dbReference type="Pfam" id="PF22191">
    <property type="entry name" value="IBR_1"/>
    <property type="match status" value="1"/>
</dbReference>
<dbReference type="InterPro" id="IPR031127">
    <property type="entry name" value="E3_UB_ligase_RBR"/>
</dbReference>
<dbReference type="Gene3D" id="3.30.40.10">
    <property type="entry name" value="Zinc/RING finger domain, C3HC4 (zinc finger)"/>
    <property type="match status" value="1"/>
</dbReference>
<keyword evidence="5" id="KW-0833">Ubl conjugation pathway</keyword>
<gene>
    <name evidence="8" type="ORF">BCR34DRAFT_275221</name>
</gene>
<dbReference type="Proteomes" id="UP000193144">
    <property type="component" value="Unassembled WGS sequence"/>
</dbReference>
<dbReference type="AlphaFoldDB" id="A0A1Y1ZSB4"/>
<keyword evidence="4" id="KW-0863">Zinc-finger</keyword>
<keyword evidence="6" id="KW-0862">Zinc</keyword>
<dbReference type="PANTHER" id="PTHR11685">
    <property type="entry name" value="RBR FAMILY RING FINGER AND IBR DOMAIN-CONTAINING"/>
    <property type="match status" value="1"/>
</dbReference>
<reference evidence="8 9" key="1">
    <citation type="submission" date="2016-07" db="EMBL/GenBank/DDBJ databases">
        <title>Pervasive Adenine N6-methylation of Active Genes in Fungi.</title>
        <authorList>
            <consortium name="DOE Joint Genome Institute"/>
            <person name="Mondo S.J."/>
            <person name="Dannebaum R.O."/>
            <person name="Kuo R.C."/>
            <person name="Labutti K."/>
            <person name="Haridas S."/>
            <person name="Kuo A."/>
            <person name="Salamov A."/>
            <person name="Ahrendt S.R."/>
            <person name="Lipzen A."/>
            <person name="Sullivan W."/>
            <person name="Andreopoulos W.B."/>
            <person name="Clum A."/>
            <person name="Lindquist E."/>
            <person name="Daum C."/>
            <person name="Ramamoorthy G.K."/>
            <person name="Gryganskyi A."/>
            <person name="Culley D."/>
            <person name="Magnuson J.K."/>
            <person name="James T.Y."/>
            <person name="O'Malley M.A."/>
            <person name="Stajich J.E."/>
            <person name="Spatafora J.W."/>
            <person name="Visel A."/>
            <person name="Grigoriev I.V."/>
        </authorList>
    </citation>
    <scope>NUCLEOTIDE SEQUENCE [LARGE SCALE GENOMIC DNA]</scope>
    <source>
        <strain evidence="8 9">CBS 115471</strain>
    </source>
</reference>
<dbReference type="InterPro" id="IPR044066">
    <property type="entry name" value="TRIAD_supradom"/>
</dbReference>
<evidence type="ECO:0000313" key="8">
    <source>
        <dbReference type="EMBL" id="ORY13151.1"/>
    </source>
</evidence>
<evidence type="ECO:0000256" key="4">
    <source>
        <dbReference type="ARBA" id="ARBA00022771"/>
    </source>
</evidence>
<dbReference type="STRING" id="1231657.A0A1Y1ZSB4"/>
<dbReference type="GO" id="GO:0004842">
    <property type="term" value="F:ubiquitin-protein transferase activity"/>
    <property type="evidence" value="ECO:0007669"/>
    <property type="project" value="InterPro"/>
</dbReference>
<dbReference type="GO" id="GO:0008270">
    <property type="term" value="F:zinc ion binding"/>
    <property type="evidence" value="ECO:0007669"/>
    <property type="project" value="UniProtKB-KW"/>
</dbReference>
<evidence type="ECO:0000256" key="6">
    <source>
        <dbReference type="ARBA" id="ARBA00022833"/>
    </source>
</evidence>
<name>A0A1Y1ZSB4_9PLEO</name>
<dbReference type="Gene3D" id="1.20.120.1750">
    <property type="match status" value="1"/>
</dbReference>
<evidence type="ECO:0000256" key="5">
    <source>
        <dbReference type="ARBA" id="ARBA00022786"/>
    </source>
</evidence>
<keyword evidence="2" id="KW-0479">Metal-binding</keyword>
<comment type="caution">
    <text evidence="8">The sequence shown here is derived from an EMBL/GenBank/DDBJ whole genome shotgun (WGS) entry which is preliminary data.</text>
</comment>
<organism evidence="8 9">
    <name type="scientific">Clohesyomyces aquaticus</name>
    <dbReference type="NCBI Taxonomy" id="1231657"/>
    <lineage>
        <taxon>Eukaryota</taxon>
        <taxon>Fungi</taxon>
        <taxon>Dikarya</taxon>
        <taxon>Ascomycota</taxon>
        <taxon>Pezizomycotina</taxon>
        <taxon>Dothideomycetes</taxon>
        <taxon>Pleosporomycetidae</taxon>
        <taxon>Pleosporales</taxon>
        <taxon>Lindgomycetaceae</taxon>
        <taxon>Clohesyomyces</taxon>
    </lineage>
</organism>
<evidence type="ECO:0000313" key="9">
    <source>
        <dbReference type="Proteomes" id="UP000193144"/>
    </source>
</evidence>